<proteinExistence type="predicted"/>
<organism evidence="2 3">
    <name type="scientific">Alteromonas arenosi</name>
    <dbReference type="NCBI Taxonomy" id="3055817"/>
    <lineage>
        <taxon>Bacteria</taxon>
        <taxon>Pseudomonadati</taxon>
        <taxon>Pseudomonadota</taxon>
        <taxon>Gammaproteobacteria</taxon>
        <taxon>Alteromonadales</taxon>
        <taxon>Alteromonadaceae</taxon>
        <taxon>Alteromonas/Salinimonas group</taxon>
        <taxon>Alteromonas</taxon>
    </lineage>
</organism>
<dbReference type="Proteomes" id="UP001234343">
    <property type="component" value="Unassembled WGS sequence"/>
</dbReference>
<feature type="transmembrane region" description="Helical" evidence="1">
    <location>
        <begin position="12"/>
        <end position="35"/>
    </location>
</feature>
<keyword evidence="3" id="KW-1185">Reference proteome</keyword>
<evidence type="ECO:0000313" key="2">
    <source>
        <dbReference type="EMBL" id="MDM7859141.1"/>
    </source>
</evidence>
<dbReference type="EMBL" id="JAUCBP010000001">
    <property type="protein sequence ID" value="MDM7859141.1"/>
    <property type="molecule type" value="Genomic_DNA"/>
</dbReference>
<protein>
    <recommendedName>
        <fullName evidence="4">MSHA biogenesis protein MshF</fullName>
    </recommendedName>
</protein>
<sequence length="169" mass="19673">MKPNDVSERAHSNIFSNIIIVVLFVALMVVAILYFNESEPDVHAEMMDNLAQQFTSNTINAHWQWQAEGRPQMIMMVQYDFQGRETGRRPLRMSPSGWPFVGNDSQGCERVWQGVLNMQSRVDDFRVIAEYYDDGVDENGQTQQRCRFRLSTGPYFDYYVNSGRVERND</sequence>
<evidence type="ECO:0000313" key="3">
    <source>
        <dbReference type="Proteomes" id="UP001234343"/>
    </source>
</evidence>
<keyword evidence="1" id="KW-0472">Membrane</keyword>
<dbReference type="RefSeq" id="WP_289363049.1">
    <property type="nucleotide sequence ID" value="NZ_JAUCBP010000001.1"/>
</dbReference>
<evidence type="ECO:0008006" key="4">
    <source>
        <dbReference type="Google" id="ProtNLM"/>
    </source>
</evidence>
<reference evidence="2 3" key="1">
    <citation type="submission" date="2023-06" db="EMBL/GenBank/DDBJ databases">
        <title>Alteromonas sp. ASW11-36 isolated from intertidal sand.</title>
        <authorList>
            <person name="Li Y."/>
        </authorList>
    </citation>
    <scope>NUCLEOTIDE SEQUENCE [LARGE SCALE GENOMIC DNA]</scope>
    <source>
        <strain evidence="2 3">ASW11-36</strain>
    </source>
</reference>
<keyword evidence="1" id="KW-1133">Transmembrane helix</keyword>
<evidence type="ECO:0000256" key="1">
    <source>
        <dbReference type="SAM" id="Phobius"/>
    </source>
</evidence>
<accession>A0ABT7SSI3</accession>
<comment type="caution">
    <text evidence="2">The sequence shown here is derived from an EMBL/GenBank/DDBJ whole genome shotgun (WGS) entry which is preliminary data.</text>
</comment>
<gene>
    <name evidence="2" type="ORF">QTP81_00805</name>
</gene>
<name>A0ABT7SSI3_9ALTE</name>
<keyword evidence="1" id="KW-0812">Transmembrane</keyword>